<feature type="compositionally biased region" description="Polar residues" evidence="1">
    <location>
        <begin position="372"/>
        <end position="386"/>
    </location>
</feature>
<feature type="compositionally biased region" description="Polar residues" evidence="1">
    <location>
        <begin position="140"/>
        <end position="157"/>
    </location>
</feature>
<feature type="region of interest" description="Disordered" evidence="1">
    <location>
        <begin position="1"/>
        <end position="65"/>
    </location>
</feature>
<feature type="region of interest" description="Disordered" evidence="1">
    <location>
        <begin position="306"/>
        <end position="326"/>
    </location>
</feature>
<dbReference type="EMBL" id="JAODUP010000135">
    <property type="protein sequence ID" value="KAK2160369.1"/>
    <property type="molecule type" value="Genomic_DNA"/>
</dbReference>
<feature type="compositionally biased region" description="Low complexity" evidence="1">
    <location>
        <begin position="227"/>
        <end position="246"/>
    </location>
</feature>
<feature type="compositionally biased region" description="Acidic residues" evidence="1">
    <location>
        <begin position="167"/>
        <end position="204"/>
    </location>
</feature>
<organism evidence="2 3">
    <name type="scientific">Paralvinella palmiformis</name>
    <dbReference type="NCBI Taxonomy" id="53620"/>
    <lineage>
        <taxon>Eukaryota</taxon>
        <taxon>Metazoa</taxon>
        <taxon>Spiralia</taxon>
        <taxon>Lophotrochozoa</taxon>
        <taxon>Annelida</taxon>
        <taxon>Polychaeta</taxon>
        <taxon>Sedentaria</taxon>
        <taxon>Canalipalpata</taxon>
        <taxon>Terebellida</taxon>
        <taxon>Terebelliformia</taxon>
        <taxon>Alvinellidae</taxon>
        <taxon>Paralvinella</taxon>
    </lineage>
</organism>
<feature type="region of interest" description="Disordered" evidence="1">
    <location>
        <begin position="498"/>
        <end position="520"/>
    </location>
</feature>
<feature type="compositionally biased region" description="Polar residues" evidence="1">
    <location>
        <begin position="216"/>
        <end position="225"/>
    </location>
</feature>
<feature type="region of interest" description="Disordered" evidence="1">
    <location>
        <begin position="610"/>
        <end position="632"/>
    </location>
</feature>
<evidence type="ECO:0000256" key="1">
    <source>
        <dbReference type="SAM" id="MobiDB-lite"/>
    </source>
</evidence>
<sequence>MSDTSSLAPSLNVIGSLEPSQKTPNLADVDLKPLTSDLKSSPPKLSSCPLPPPLPPDPPFGTKKRPVMIQVDGVNVPLREHVDRMRRKAATKSGVTEEARKVLEQFLKHSYGRGLTSPYTSEQNTQSEREYVDECPYMLLQSNESYYGRGNSSQAAGLTTKEKEGYFDEPDYAEPAEPEQDEDEEDDDEEEDFEQIPETQEDIDAALGHIGVAKANSVSSQSSFGMSLRSHPASRSRSPSDRFFCSIHPPQIRGKIKAKSKKHKGLYDESSSSTEDYEYTEGYLVRRKKKSFFKWASERLRQSFRRSHNKVPGLLQGEGDSSKSSALITLPLPEEFDEAVKEKKIKGSKLKFSLKRNGSDKGSKSTQSSSTPNENNGETLQVTQDLVTASESELASYCIQEDPSAALERPSSTERRRKSPVPWKRCEINPKKKSVPPSETSKDKGIFDSFLRHIRKGSSKLKRKASKDDSVRQRSCSADNLVLRPLSKEHEKLLQRYTRHKEPEYDSDNATTHSFHEEAIRRVVPSTPKLGVVWYPPPPPPPPLPPVGIEQSDDGELQCLQRGPDGNWYPAPTPVLPPGIDHSDDGEPRPLQRLEGGLGQKECDGFVALPQTRSSTNGQTTRVLTERQRPAPTTLDLYKPMVDKTLEESSAGVKIRTATS</sequence>
<feature type="region of interest" description="Disordered" evidence="1">
    <location>
        <begin position="399"/>
        <end position="448"/>
    </location>
</feature>
<gene>
    <name evidence="2" type="ORF">LSH36_135g05028</name>
</gene>
<feature type="compositionally biased region" description="Basic residues" evidence="1">
    <location>
        <begin position="254"/>
        <end position="264"/>
    </location>
</feature>
<comment type="caution">
    <text evidence="2">The sequence shown here is derived from an EMBL/GenBank/DDBJ whole genome shotgun (WGS) entry which is preliminary data.</text>
</comment>
<feature type="compositionally biased region" description="Polar residues" evidence="1">
    <location>
        <begin position="611"/>
        <end position="623"/>
    </location>
</feature>
<evidence type="ECO:0000313" key="3">
    <source>
        <dbReference type="Proteomes" id="UP001208570"/>
    </source>
</evidence>
<evidence type="ECO:0000313" key="2">
    <source>
        <dbReference type="EMBL" id="KAK2160369.1"/>
    </source>
</evidence>
<feature type="compositionally biased region" description="Pro residues" evidence="1">
    <location>
        <begin position="535"/>
        <end position="546"/>
    </location>
</feature>
<dbReference type="Proteomes" id="UP001208570">
    <property type="component" value="Unassembled WGS sequence"/>
</dbReference>
<keyword evidence="3" id="KW-1185">Reference proteome</keyword>
<feature type="compositionally biased region" description="Polar residues" evidence="1">
    <location>
        <begin position="117"/>
        <end position="126"/>
    </location>
</feature>
<feature type="compositionally biased region" description="Pro residues" evidence="1">
    <location>
        <begin position="49"/>
        <end position="59"/>
    </location>
</feature>
<reference evidence="2" key="1">
    <citation type="journal article" date="2023" name="Mol. Biol. Evol.">
        <title>Third-Generation Sequencing Reveals the Adaptive Role of the Epigenome in Three Deep-Sea Polychaetes.</title>
        <authorList>
            <person name="Perez M."/>
            <person name="Aroh O."/>
            <person name="Sun Y."/>
            <person name="Lan Y."/>
            <person name="Juniper S.K."/>
            <person name="Young C.R."/>
            <person name="Angers B."/>
            <person name="Qian P.Y."/>
        </authorList>
    </citation>
    <scope>NUCLEOTIDE SEQUENCE</scope>
    <source>
        <strain evidence="2">P08H-3</strain>
    </source>
</reference>
<feature type="region of interest" description="Disordered" evidence="1">
    <location>
        <begin position="457"/>
        <end position="476"/>
    </location>
</feature>
<feature type="compositionally biased region" description="Basic and acidic residues" evidence="1">
    <location>
        <begin position="581"/>
        <end position="592"/>
    </location>
</feature>
<feature type="region of interest" description="Disordered" evidence="1">
    <location>
        <begin position="350"/>
        <end position="386"/>
    </location>
</feature>
<proteinExistence type="predicted"/>
<dbReference type="AlphaFoldDB" id="A0AAD9JVT6"/>
<feature type="region of interest" description="Disordered" evidence="1">
    <location>
        <begin position="532"/>
        <end position="598"/>
    </location>
</feature>
<name>A0AAD9JVT6_9ANNE</name>
<feature type="region of interest" description="Disordered" evidence="1">
    <location>
        <begin position="112"/>
        <end position="274"/>
    </location>
</feature>
<protein>
    <submittedName>
        <fullName evidence="2">Uncharacterized protein</fullName>
    </submittedName>
</protein>
<feature type="compositionally biased region" description="Low complexity" evidence="1">
    <location>
        <begin position="32"/>
        <end position="48"/>
    </location>
</feature>
<accession>A0AAD9JVT6</accession>